<dbReference type="SUPFAM" id="SSF55681">
    <property type="entry name" value="Class II aaRS and biotin synthetases"/>
    <property type="match status" value="1"/>
</dbReference>
<dbReference type="InterPro" id="IPR002314">
    <property type="entry name" value="aa-tRNA-synt_IIb"/>
</dbReference>
<evidence type="ECO:0000256" key="3">
    <source>
        <dbReference type="ARBA" id="ARBA00022490"/>
    </source>
</evidence>
<name>A0A5C7J3E5_9BACT</name>
<evidence type="ECO:0000256" key="5">
    <source>
        <dbReference type="ARBA" id="ARBA00022741"/>
    </source>
</evidence>
<dbReference type="CDD" id="cd00774">
    <property type="entry name" value="GlyRS-like_core"/>
    <property type="match status" value="1"/>
</dbReference>
<evidence type="ECO:0000256" key="1">
    <source>
        <dbReference type="ARBA" id="ARBA00008226"/>
    </source>
</evidence>
<evidence type="ECO:0000256" key="4">
    <source>
        <dbReference type="ARBA" id="ARBA00022598"/>
    </source>
</evidence>
<dbReference type="AlphaFoldDB" id="A0A5C7J3E5"/>
<dbReference type="NCBIfam" id="NF003211">
    <property type="entry name" value="PRK04173.1"/>
    <property type="match status" value="1"/>
</dbReference>
<sequence>MEKIIALSKRRGIIYPGSEIYGGLANTYDYGPLGAELLRNIRNLWWKFFIQSQPDMVGLDSSIISHAKVWQASGHVAGFADAMIDCKSCQSRMRADHLIEGFFEKKGEKKNVEGLSDEELQGIIESENIPCPVCGEKDWTKVRRFNLLFPVQLGIVEGEQGEAYLRGETAQGIFINFKNVVDSSRVRLPFGIGQVGKSFRNEITPGNSIFRTIEFEQGEIEYFFDPKRSNWEELFTEWKARIFKFLIEELGVKEENLRWREHDDKERSFYSKKTEDVEYNFPFGFKELWGLAYRTDYDLTKHSEASKQELTIMDPETNEKITPHVIEPAVGLNRLLLMALIDSYAEVDGRVLLKLSPKLAPYKAAVFPLLANKPEIVEKARGLFDVLKKDYMVVWDGRGNIGKRYLSQDEAGTPYCITVDFQTLEDETVTVRDRDTAQQERLKISDLHSFLASKLE</sequence>
<dbReference type="Proteomes" id="UP000321026">
    <property type="component" value="Unassembled WGS sequence"/>
</dbReference>
<evidence type="ECO:0000256" key="2">
    <source>
        <dbReference type="ARBA" id="ARBA00012829"/>
    </source>
</evidence>
<dbReference type="GO" id="GO:0006426">
    <property type="term" value="P:glycyl-tRNA aminoacylation"/>
    <property type="evidence" value="ECO:0007669"/>
    <property type="project" value="InterPro"/>
</dbReference>
<evidence type="ECO:0000313" key="10">
    <source>
        <dbReference type="EMBL" id="TXG75778.1"/>
    </source>
</evidence>
<comment type="caution">
    <text evidence="10">The sequence shown here is derived from an EMBL/GenBank/DDBJ whole genome shotgun (WGS) entry which is preliminary data.</text>
</comment>
<keyword evidence="5" id="KW-0547">Nucleotide-binding</keyword>
<dbReference type="PROSITE" id="PS50862">
    <property type="entry name" value="AA_TRNA_LIGASE_II"/>
    <property type="match status" value="1"/>
</dbReference>
<dbReference type="GO" id="GO:0005524">
    <property type="term" value="F:ATP binding"/>
    <property type="evidence" value="ECO:0007669"/>
    <property type="project" value="UniProtKB-KW"/>
</dbReference>
<dbReference type="EC" id="6.1.1.14" evidence="2"/>
<dbReference type="Pfam" id="PF00587">
    <property type="entry name" value="tRNA-synt_2b"/>
    <property type="match status" value="1"/>
</dbReference>
<evidence type="ECO:0000313" key="11">
    <source>
        <dbReference type="Proteomes" id="UP000321026"/>
    </source>
</evidence>
<dbReference type="GO" id="GO:1990742">
    <property type="term" value="C:microvesicle"/>
    <property type="evidence" value="ECO:0007669"/>
    <property type="project" value="UniProtKB-ARBA"/>
</dbReference>
<dbReference type="InterPro" id="IPR033731">
    <property type="entry name" value="GlyRS-like_core"/>
</dbReference>
<evidence type="ECO:0000256" key="7">
    <source>
        <dbReference type="ARBA" id="ARBA00022917"/>
    </source>
</evidence>
<reference evidence="10 11" key="1">
    <citation type="submission" date="2018-09" db="EMBL/GenBank/DDBJ databases">
        <title>Metagenome Assembled Genomes from an Advanced Water Purification Facility.</title>
        <authorList>
            <person name="Stamps B.W."/>
            <person name="Spear J.R."/>
        </authorList>
    </citation>
    <scope>NUCLEOTIDE SEQUENCE [LARGE SCALE GENOMIC DNA]</scope>
    <source>
        <strain evidence="10">Bin_63_2</strain>
    </source>
</reference>
<dbReference type="InterPro" id="IPR006195">
    <property type="entry name" value="aa-tRNA-synth_II"/>
</dbReference>
<dbReference type="PANTHER" id="PTHR10745:SF8">
    <property type="entry name" value="DNA POLYMERASE SUBUNIT GAMMA-2, MITOCHONDRIAL"/>
    <property type="match status" value="1"/>
</dbReference>
<keyword evidence="8" id="KW-0030">Aminoacyl-tRNA synthetase</keyword>
<keyword evidence="7" id="KW-0648">Protein biosynthesis</keyword>
<evidence type="ECO:0000259" key="9">
    <source>
        <dbReference type="PROSITE" id="PS50862"/>
    </source>
</evidence>
<dbReference type="NCBIfam" id="TIGR00389">
    <property type="entry name" value="glyS_dimeric"/>
    <property type="match status" value="1"/>
</dbReference>
<dbReference type="GO" id="GO:0005737">
    <property type="term" value="C:cytoplasm"/>
    <property type="evidence" value="ECO:0007669"/>
    <property type="project" value="InterPro"/>
</dbReference>
<keyword evidence="6" id="KW-0067">ATP-binding</keyword>
<dbReference type="Gene3D" id="3.30.40.230">
    <property type="match status" value="1"/>
</dbReference>
<dbReference type="PRINTS" id="PR01043">
    <property type="entry name" value="TRNASYNTHGLY"/>
</dbReference>
<dbReference type="GO" id="GO:0070062">
    <property type="term" value="C:extracellular exosome"/>
    <property type="evidence" value="ECO:0007669"/>
    <property type="project" value="UniProtKB-ARBA"/>
</dbReference>
<gene>
    <name evidence="10" type="ORF">E6Q11_06700</name>
</gene>
<dbReference type="FunFam" id="3.40.50.800:FF:000002">
    <property type="entry name" value="Glycine--tRNA ligase"/>
    <property type="match status" value="1"/>
</dbReference>
<keyword evidence="3" id="KW-0963">Cytoplasm</keyword>
<keyword evidence="4 10" id="KW-0436">Ligase</keyword>
<proteinExistence type="inferred from homology"/>
<dbReference type="InterPro" id="IPR004154">
    <property type="entry name" value="Anticodon-bd"/>
</dbReference>
<dbReference type="GO" id="GO:0004081">
    <property type="term" value="F:bis(5'-nucleosyl)-tetraphosphatase (asymmetrical) activity"/>
    <property type="evidence" value="ECO:0007669"/>
    <property type="project" value="UniProtKB-ARBA"/>
</dbReference>
<dbReference type="SUPFAM" id="SSF52954">
    <property type="entry name" value="Class II aaRS ABD-related"/>
    <property type="match status" value="1"/>
</dbReference>
<dbReference type="InterPro" id="IPR027031">
    <property type="entry name" value="Gly-tRNA_synthase/POLG2"/>
</dbReference>
<evidence type="ECO:0000256" key="6">
    <source>
        <dbReference type="ARBA" id="ARBA00022840"/>
    </source>
</evidence>
<dbReference type="GO" id="GO:0004820">
    <property type="term" value="F:glycine-tRNA ligase activity"/>
    <property type="evidence" value="ECO:0007669"/>
    <property type="project" value="UniProtKB-EC"/>
</dbReference>
<comment type="similarity">
    <text evidence="1">Belongs to the class-II aminoacyl-tRNA synthetase family.</text>
</comment>
<dbReference type="PANTHER" id="PTHR10745">
    <property type="entry name" value="GLYCYL-TRNA SYNTHETASE/DNA POLYMERASE SUBUNIT GAMMA-2"/>
    <property type="match status" value="1"/>
</dbReference>
<accession>A0A5C7J3E5</accession>
<dbReference type="Pfam" id="PF03129">
    <property type="entry name" value="HGTP_anticodon"/>
    <property type="match status" value="1"/>
</dbReference>
<organism evidence="10 11">
    <name type="scientific">Candidatus Dojkabacteria bacterium</name>
    <dbReference type="NCBI Taxonomy" id="2099670"/>
    <lineage>
        <taxon>Bacteria</taxon>
        <taxon>Candidatus Dojkabacteria</taxon>
    </lineage>
</organism>
<dbReference type="Gene3D" id="3.40.50.800">
    <property type="entry name" value="Anticodon-binding domain"/>
    <property type="match status" value="1"/>
</dbReference>
<dbReference type="InterPro" id="IPR045864">
    <property type="entry name" value="aa-tRNA-synth_II/BPL/LPL"/>
</dbReference>
<feature type="domain" description="Aminoacyl-transfer RNA synthetases class-II family profile" evidence="9">
    <location>
        <begin position="2"/>
        <end position="361"/>
    </location>
</feature>
<evidence type="ECO:0000256" key="8">
    <source>
        <dbReference type="ARBA" id="ARBA00023146"/>
    </source>
</evidence>
<dbReference type="InterPro" id="IPR002315">
    <property type="entry name" value="tRNA-synt_gly"/>
</dbReference>
<protein>
    <recommendedName>
        <fullName evidence="2">glycine--tRNA ligase</fullName>
        <ecNumber evidence="2">6.1.1.14</ecNumber>
    </recommendedName>
</protein>
<dbReference type="EMBL" id="SSDS01000106">
    <property type="protein sequence ID" value="TXG75778.1"/>
    <property type="molecule type" value="Genomic_DNA"/>
</dbReference>
<dbReference type="InterPro" id="IPR036621">
    <property type="entry name" value="Anticodon-bd_dom_sf"/>
</dbReference>
<dbReference type="Gene3D" id="3.30.930.10">
    <property type="entry name" value="Bira Bifunctional Protein, Domain 2"/>
    <property type="match status" value="1"/>
</dbReference>
<dbReference type="GO" id="GO:0015966">
    <property type="term" value="P:diadenosine tetraphosphate biosynthetic process"/>
    <property type="evidence" value="ECO:0007669"/>
    <property type="project" value="UniProtKB-ARBA"/>
</dbReference>